<dbReference type="InterPro" id="IPR003959">
    <property type="entry name" value="ATPase_AAA_core"/>
</dbReference>
<dbReference type="RefSeq" id="WP_002691290.1">
    <property type="nucleotide sequence ID" value="NZ_JH600070.1"/>
</dbReference>
<dbReference type="Pfam" id="PF13304">
    <property type="entry name" value="AAA_21"/>
    <property type="match status" value="1"/>
</dbReference>
<dbReference type="OrthoDB" id="3322489at2"/>
<dbReference type="AlphaFoldDB" id="I3CJK2"/>
<organism evidence="2 3">
    <name type="scientific">Beggiatoa alba B18LD</name>
    <dbReference type="NCBI Taxonomy" id="395493"/>
    <lineage>
        <taxon>Bacteria</taxon>
        <taxon>Pseudomonadati</taxon>
        <taxon>Pseudomonadota</taxon>
        <taxon>Gammaproteobacteria</taxon>
        <taxon>Thiotrichales</taxon>
        <taxon>Thiotrichaceae</taxon>
        <taxon>Beggiatoa</taxon>
    </lineage>
</organism>
<protein>
    <submittedName>
        <fullName evidence="2">Putative ATPase</fullName>
    </submittedName>
</protein>
<dbReference type="SUPFAM" id="SSF52540">
    <property type="entry name" value="P-loop containing nucleoside triphosphate hydrolases"/>
    <property type="match status" value="1"/>
</dbReference>
<dbReference type="InterPro" id="IPR027417">
    <property type="entry name" value="P-loop_NTPase"/>
</dbReference>
<accession>I3CJK2</accession>
<feature type="domain" description="ATPase AAA-type core" evidence="1">
    <location>
        <begin position="24"/>
        <end position="306"/>
    </location>
</feature>
<dbReference type="GO" id="GO:0016887">
    <property type="term" value="F:ATP hydrolysis activity"/>
    <property type="evidence" value="ECO:0007669"/>
    <property type="project" value="InterPro"/>
</dbReference>
<dbReference type="InterPro" id="IPR051396">
    <property type="entry name" value="Bact_Antivir_Def_Nuclease"/>
</dbReference>
<dbReference type="eggNOG" id="COG1106">
    <property type="taxonomic scope" value="Bacteria"/>
</dbReference>
<dbReference type="STRING" id="395493.BegalDRAFT_2967"/>
<dbReference type="GO" id="GO:0005524">
    <property type="term" value="F:ATP binding"/>
    <property type="evidence" value="ECO:0007669"/>
    <property type="project" value="InterPro"/>
</dbReference>
<dbReference type="Proteomes" id="UP000005744">
    <property type="component" value="Unassembled WGS sequence"/>
</dbReference>
<dbReference type="Gene3D" id="3.40.50.300">
    <property type="entry name" value="P-loop containing nucleotide triphosphate hydrolases"/>
    <property type="match status" value="1"/>
</dbReference>
<evidence type="ECO:0000313" key="2">
    <source>
        <dbReference type="EMBL" id="EIJ43795.1"/>
    </source>
</evidence>
<name>I3CJK2_9GAMM</name>
<dbReference type="PANTHER" id="PTHR43581">
    <property type="entry name" value="ATP/GTP PHOSPHATASE"/>
    <property type="match status" value="1"/>
</dbReference>
<proteinExistence type="predicted"/>
<gene>
    <name evidence="2" type="ORF">BegalDRAFT_2967</name>
</gene>
<dbReference type="PANTHER" id="PTHR43581:SF4">
    <property type="entry name" value="ATP_GTP PHOSPHATASE"/>
    <property type="match status" value="1"/>
</dbReference>
<evidence type="ECO:0000259" key="1">
    <source>
        <dbReference type="Pfam" id="PF13304"/>
    </source>
</evidence>
<evidence type="ECO:0000313" key="3">
    <source>
        <dbReference type="Proteomes" id="UP000005744"/>
    </source>
</evidence>
<sequence>MIESIEIKNFRCFDSFKMSGFKTINLIGGINNAGKTALLEAILIASFPFPSLFNTLKQFRPTSENEVWAYFFHNREIDKPISLKLSKHDSSDSSDIEVSYNSGFDLNNIIEIQDKEVLDFLSKQFSNKCMAVKGNFFGEKLNYIFSSFVEEEATSKKSGVRTVGITPKKEIDTYPFLHTNYRLNNKSHAKLYSDLKQQNKNKTYDELIQLLDKHIISSEIDAPNGEPVVKLILDNGQALPISMFGDAIRKIAELSLLVLNNENRIIFIDEIENGIHFTKHQDIWEKLFEISTTNKMQIFATSHSAEMIKAFNHVALSAYSEHASYLEMSISPRSQRVMANHMDMETLAYQLATKSTYRGE</sequence>
<reference evidence="2 3" key="1">
    <citation type="submission" date="2011-11" db="EMBL/GenBank/DDBJ databases">
        <title>Improved High-Quality Draft sequence of Beggiatoa alba B18lD.</title>
        <authorList>
            <consortium name="US DOE Joint Genome Institute"/>
            <person name="Lucas S."/>
            <person name="Han J."/>
            <person name="Lapidus A."/>
            <person name="Cheng J.-F."/>
            <person name="Goodwin L."/>
            <person name="Pitluck S."/>
            <person name="Peters L."/>
            <person name="Mikhailova N."/>
            <person name="Held B."/>
            <person name="Detter J.C."/>
            <person name="Han C."/>
            <person name="Tapia R."/>
            <person name="Land M."/>
            <person name="Hauser L."/>
            <person name="Kyrpides N."/>
            <person name="Ivanova N."/>
            <person name="Pagani I."/>
            <person name="Samuel K."/>
            <person name="Teske A."/>
            <person name="Mueller J."/>
            <person name="Woyke T."/>
        </authorList>
    </citation>
    <scope>NUCLEOTIDE SEQUENCE [LARGE SCALE GENOMIC DNA]</scope>
    <source>
        <strain evidence="2 3">B18LD</strain>
    </source>
</reference>
<keyword evidence="3" id="KW-1185">Reference proteome</keyword>
<dbReference type="HOGENOM" id="CLU_063816_1_0_6"/>
<dbReference type="EMBL" id="JH600070">
    <property type="protein sequence ID" value="EIJ43795.1"/>
    <property type="molecule type" value="Genomic_DNA"/>
</dbReference>